<accession>A0AAE2V0P6</accession>
<name>A0AAE2V0P6_CLOBE</name>
<evidence type="ECO:0000313" key="2">
    <source>
        <dbReference type="Proteomes" id="UP000631418"/>
    </source>
</evidence>
<dbReference type="AlphaFoldDB" id="A0AAE2V0P6"/>
<gene>
    <name evidence="1" type="ORF">IS491_06200</name>
</gene>
<reference evidence="1" key="1">
    <citation type="submission" date="2020-11" db="EMBL/GenBank/DDBJ databases">
        <authorList>
            <person name="Thieme N."/>
            <person name="Liebl W."/>
            <person name="Zverlov V."/>
        </authorList>
    </citation>
    <scope>NUCLEOTIDE SEQUENCE</scope>
    <source>
        <strain evidence="1">NT08</strain>
    </source>
</reference>
<organism evidence="1 2">
    <name type="scientific">Clostridium beijerinckii</name>
    <name type="common">Clostridium MP</name>
    <dbReference type="NCBI Taxonomy" id="1520"/>
    <lineage>
        <taxon>Bacteria</taxon>
        <taxon>Bacillati</taxon>
        <taxon>Bacillota</taxon>
        <taxon>Clostridia</taxon>
        <taxon>Eubacteriales</taxon>
        <taxon>Clostridiaceae</taxon>
        <taxon>Clostridium</taxon>
    </lineage>
</organism>
<dbReference type="EMBL" id="JADOEF010000001">
    <property type="protein sequence ID" value="MBF7808257.1"/>
    <property type="molecule type" value="Genomic_DNA"/>
</dbReference>
<proteinExistence type="predicted"/>
<evidence type="ECO:0000313" key="1">
    <source>
        <dbReference type="EMBL" id="MBF7808257.1"/>
    </source>
</evidence>
<comment type="caution">
    <text evidence="1">The sequence shown here is derived from an EMBL/GenBank/DDBJ whole genome shotgun (WGS) entry which is preliminary data.</text>
</comment>
<dbReference type="SUPFAM" id="SSF88659">
    <property type="entry name" value="Sigma3 and sigma4 domains of RNA polymerase sigma factors"/>
    <property type="match status" value="1"/>
</dbReference>
<sequence>MVCDNCIKNKSIQVCGRCREITKYDLVEMVLGLYETPEAILLKNQRNKTGSRSCKKPSIDALENSIKFYYNRGDSYRKIADYLGVSIGTVYNVIHGKRKK</sequence>
<protein>
    <submittedName>
        <fullName evidence="1">Helix-turn-helix domain containing protein</fullName>
    </submittedName>
</protein>
<dbReference type="RefSeq" id="WP_012061137.1">
    <property type="nucleotide sequence ID" value="NZ_CP073279.1"/>
</dbReference>
<dbReference type="Proteomes" id="UP000631418">
    <property type="component" value="Unassembled WGS sequence"/>
</dbReference>
<dbReference type="InterPro" id="IPR013324">
    <property type="entry name" value="RNA_pol_sigma_r3/r4-like"/>
</dbReference>